<reference evidence="1" key="1">
    <citation type="submission" date="2012-11" db="EMBL/GenBank/DDBJ databases">
        <title>Dependencies among metagenomic species, viruses, plasmids and units of genetic variation.</title>
        <authorList>
            <person name="Nielsen H.B."/>
            <person name="Almeida M."/>
            <person name="Juncker A.S."/>
            <person name="Rasmussen S."/>
            <person name="Li J."/>
            <person name="Sunagawa S."/>
            <person name="Plichta D."/>
            <person name="Gautier L."/>
            <person name="Le Chatelier E."/>
            <person name="Peletier E."/>
            <person name="Bonde I."/>
            <person name="Nielsen T."/>
            <person name="Manichanh C."/>
            <person name="Arumugam M."/>
            <person name="Batto J."/>
            <person name="Santos M.B.Q.D."/>
            <person name="Blom N."/>
            <person name="Borruel N."/>
            <person name="Burgdorf K.S."/>
            <person name="Boumezbeur F."/>
            <person name="Casellas F."/>
            <person name="Dore J."/>
            <person name="Guarner F."/>
            <person name="Hansen T."/>
            <person name="Hildebrand F."/>
            <person name="Kaas R.S."/>
            <person name="Kennedy S."/>
            <person name="Kristiansen K."/>
            <person name="Kultima J.R."/>
            <person name="Leonard P."/>
            <person name="Levenez F."/>
            <person name="Lund O."/>
            <person name="Moumen B."/>
            <person name="Le Paslier D."/>
            <person name="Pons N."/>
            <person name="Pedersen O."/>
            <person name="Prifti E."/>
            <person name="Qin J."/>
            <person name="Raes J."/>
            <person name="Tap J."/>
            <person name="Tims S."/>
            <person name="Ussery D.W."/>
            <person name="Yamada T."/>
            <person name="MetaHit consortium"/>
            <person name="Renault P."/>
            <person name="Sicheritz-Ponten T."/>
            <person name="Bork P."/>
            <person name="Wang J."/>
            <person name="Brunak S."/>
            <person name="Ehrlich S.D."/>
        </authorList>
    </citation>
    <scope>NUCLEOTIDE SEQUENCE [LARGE SCALE GENOMIC DNA]</scope>
</reference>
<name>R6R3V8_9FIRM</name>
<sequence length="350" mass="40573">MKLTERLIPSCYIRDELSKNGFQLSDANKATLLWNSTTLSYTEKLEELQKLSDSTSDENLQKQIRERLDFESRKLERIKDNSSGSYLYVFEDQYKLCQNYFLSYKMSILFAQRYISKGNSSCSIYKKKIISSCDEFTKTVRLRWHPHTTDEPAETITVFSYGESVSEIQFNNKGNIDYLYCGEMSPEEENDTYEYRKDRFEQKCFALPIKFSCGTVVKDVTDNAIGVIAADADFSNPPSNDSYVSFFGVPVLMLDEHGIWNHTHIRPIYLEKAEPLICDTDDKKNKAYIRAINSFSECLKAGTYDKEPACLKAIADAREYRDIYLEYSAESEKEIYDHVDKAVRLEDIMN</sequence>
<proteinExistence type="predicted"/>
<accession>R6R3V8</accession>
<protein>
    <submittedName>
        <fullName evidence="1">Uncharacterized protein</fullName>
    </submittedName>
</protein>
<evidence type="ECO:0000313" key="2">
    <source>
        <dbReference type="Proteomes" id="UP000018142"/>
    </source>
</evidence>
<organism evidence="1 2">
    <name type="scientific">[Eubacterium] siraeum CAG:80</name>
    <dbReference type="NCBI Taxonomy" id="1263080"/>
    <lineage>
        <taxon>Bacteria</taxon>
        <taxon>Bacillati</taxon>
        <taxon>Bacillota</taxon>
        <taxon>Clostridia</taxon>
        <taxon>Eubacteriales</taxon>
        <taxon>Oscillospiraceae</taxon>
        <taxon>Oscillospiraceae incertae sedis</taxon>
    </lineage>
</organism>
<comment type="caution">
    <text evidence="1">The sequence shown here is derived from an EMBL/GenBank/DDBJ whole genome shotgun (WGS) entry which is preliminary data.</text>
</comment>
<evidence type="ECO:0000313" key="1">
    <source>
        <dbReference type="EMBL" id="CDC43578.1"/>
    </source>
</evidence>
<dbReference type="EMBL" id="CBFJ010000019">
    <property type="protein sequence ID" value="CDC43578.1"/>
    <property type="molecule type" value="Genomic_DNA"/>
</dbReference>
<dbReference type="Proteomes" id="UP000018142">
    <property type="component" value="Unassembled WGS sequence"/>
</dbReference>
<dbReference type="AlphaFoldDB" id="R6R3V8"/>
<gene>
    <name evidence="1" type="ORF">BN788_01229</name>
</gene>